<evidence type="ECO:0000259" key="1">
    <source>
        <dbReference type="Pfam" id="PF01738"/>
    </source>
</evidence>
<dbReference type="InterPro" id="IPR029058">
    <property type="entry name" value="AB_hydrolase_fold"/>
</dbReference>
<dbReference type="InterPro" id="IPR002925">
    <property type="entry name" value="Dienelactn_hydro"/>
</dbReference>
<evidence type="ECO:0000313" key="2">
    <source>
        <dbReference type="EMBL" id="SVA03717.1"/>
    </source>
</evidence>
<feature type="domain" description="Dienelactone hydrolase" evidence="1">
    <location>
        <begin position="23"/>
        <end position="243"/>
    </location>
</feature>
<sequence>MVTTFANLESDMTQYSGPDGTQIDAYLSQPAAPGNYPGVIVTMEGMGLEDHMKDLCRRFAEQGYIAIAPDLYTREGRPAPDKVLETLFSVPDSQTMGDLEGAALFLKSNPHANGKVGIIGFCSGGRYTLMFACTSKNVNAAVDSAGGHIIPDDGPTDARPVAAIDMVANLSCPLLALFGEEDANPSPAHAARLREELDKHHKTYEYQMYADAGHAFFADYRPTYRAGPAQDMWHRLLLFYEKHLKD</sequence>
<protein>
    <recommendedName>
        <fullName evidence="1">Dienelactone hydrolase domain-containing protein</fullName>
    </recommendedName>
</protein>
<organism evidence="2">
    <name type="scientific">marine metagenome</name>
    <dbReference type="NCBI Taxonomy" id="408172"/>
    <lineage>
        <taxon>unclassified sequences</taxon>
        <taxon>metagenomes</taxon>
        <taxon>ecological metagenomes</taxon>
    </lineage>
</organism>
<dbReference type="AlphaFoldDB" id="A0A381SMV9"/>
<gene>
    <name evidence="2" type="ORF">METZ01_LOCUS56571</name>
</gene>
<accession>A0A381SMV9</accession>
<dbReference type="Gene3D" id="3.40.50.1820">
    <property type="entry name" value="alpha/beta hydrolase"/>
    <property type="match status" value="1"/>
</dbReference>
<proteinExistence type="predicted"/>
<dbReference type="InterPro" id="IPR051049">
    <property type="entry name" value="Dienelactone_hydrolase-like"/>
</dbReference>
<dbReference type="GO" id="GO:0016787">
    <property type="term" value="F:hydrolase activity"/>
    <property type="evidence" value="ECO:0007669"/>
    <property type="project" value="InterPro"/>
</dbReference>
<dbReference type="PANTHER" id="PTHR46623:SF6">
    <property type="entry name" value="ALPHA_BETA-HYDROLASES SUPERFAMILY PROTEIN"/>
    <property type="match status" value="1"/>
</dbReference>
<dbReference type="Pfam" id="PF01738">
    <property type="entry name" value="DLH"/>
    <property type="match status" value="1"/>
</dbReference>
<dbReference type="PANTHER" id="PTHR46623">
    <property type="entry name" value="CARBOXYMETHYLENEBUTENOLIDASE-RELATED"/>
    <property type="match status" value="1"/>
</dbReference>
<name>A0A381SMV9_9ZZZZ</name>
<reference evidence="2" key="1">
    <citation type="submission" date="2018-05" db="EMBL/GenBank/DDBJ databases">
        <authorList>
            <person name="Lanie J.A."/>
            <person name="Ng W.-L."/>
            <person name="Kazmierczak K.M."/>
            <person name="Andrzejewski T.M."/>
            <person name="Davidsen T.M."/>
            <person name="Wayne K.J."/>
            <person name="Tettelin H."/>
            <person name="Glass J.I."/>
            <person name="Rusch D."/>
            <person name="Podicherti R."/>
            <person name="Tsui H.-C.T."/>
            <person name="Winkler M.E."/>
        </authorList>
    </citation>
    <scope>NUCLEOTIDE SEQUENCE</scope>
</reference>
<dbReference type="EMBL" id="UINC01003142">
    <property type="protein sequence ID" value="SVA03717.1"/>
    <property type="molecule type" value="Genomic_DNA"/>
</dbReference>
<dbReference type="SUPFAM" id="SSF53474">
    <property type="entry name" value="alpha/beta-Hydrolases"/>
    <property type="match status" value="1"/>
</dbReference>